<accession>A0A4Y1WX07</accession>
<gene>
    <name evidence="5" type="ORF">A5CPEGH6_00100</name>
</gene>
<dbReference type="GeneID" id="98671984"/>
<dbReference type="PANTHER" id="PTHR46648:SF1">
    <property type="entry name" value="ADENOSINE 5'-MONOPHOSPHORAMIDASE HNT1"/>
    <property type="match status" value="1"/>
</dbReference>
<dbReference type="Proteomes" id="UP000319374">
    <property type="component" value="Chromosome"/>
</dbReference>
<evidence type="ECO:0000256" key="1">
    <source>
        <dbReference type="PIRSR" id="PIRSR601310-1"/>
    </source>
</evidence>
<dbReference type="PROSITE" id="PS51084">
    <property type="entry name" value="HIT_2"/>
    <property type="match status" value="1"/>
</dbReference>
<dbReference type="InterPro" id="IPR011146">
    <property type="entry name" value="HIT-like"/>
</dbReference>
<dbReference type="KEGG" id="ada:A5CPEGH6_00100"/>
<sequence>MASIFSRIIAGEIPSYKVAEDENYYAFLDINPLTKGHTLVVPKQEVDYIFDLDDRTLAGMMVFAKQVAARIKREIACARVAVVVLGMEVPHAHIHLIPIQSENDVDFHREKLRLTPEEFREIAEKLAR</sequence>
<organism evidence="5 6">
    <name type="scientific">Alistipes dispar</name>
    <dbReference type="NCBI Taxonomy" id="2585119"/>
    <lineage>
        <taxon>Bacteria</taxon>
        <taxon>Pseudomonadati</taxon>
        <taxon>Bacteroidota</taxon>
        <taxon>Bacteroidia</taxon>
        <taxon>Bacteroidales</taxon>
        <taxon>Rikenellaceae</taxon>
        <taxon>Alistipes</taxon>
    </lineage>
</organism>
<evidence type="ECO:0000313" key="6">
    <source>
        <dbReference type="Proteomes" id="UP000319374"/>
    </source>
</evidence>
<evidence type="ECO:0000256" key="3">
    <source>
        <dbReference type="PROSITE-ProRule" id="PRU00464"/>
    </source>
</evidence>
<evidence type="ECO:0000313" key="5">
    <source>
        <dbReference type="EMBL" id="BBL05372.1"/>
    </source>
</evidence>
<evidence type="ECO:0000256" key="2">
    <source>
        <dbReference type="PIRSR" id="PIRSR601310-3"/>
    </source>
</evidence>
<dbReference type="SUPFAM" id="SSF54197">
    <property type="entry name" value="HIT-like"/>
    <property type="match status" value="1"/>
</dbReference>
<name>A0A4Y1WX07_9BACT</name>
<dbReference type="RefSeq" id="WP_141427374.1">
    <property type="nucleotide sequence ID" value="NZ_AP019736.1"/>
</dbReference>
<dbReference type="InterPro" id="IPR036265">
    <property type="entry name" value="HIT-like_sf"/>
</dbReference>
<dbReference type="AlphaFoldDB" id="A0A4Y1WX07"/>
<dbReference type="Gene3D" id="3.30.428.10">
    <property type="entry name" value="HIT-like"/>
    <property type="match status" value="1"/>
</dbReference>
<dbReference type="GO" id="GO:0009117">
    <property type="term" value="P:nucleotide metabolic process"/>
    <property type="evidence" value="ECO:0007669"/>
    <property type="project" value="TreeGrafter"/>
</dbReference>
<dbReference type="OrthoDB" id="9784774at2"/>
<dbReference type="Pfam" id="PF01230">
    <property type="entry name" value="HIT"/>
    <property type="match status" value="1"/>
</dbReference>
<evidence type="ECO:0000259" key="4">
    <source>
        <dbReference type="PROSITE" id="PS51084"/>
    </source>
</evidence>
<feature type="short sequence motif" description="Histidine triad motif" evidence="2 3">
    <location>
        <begin position="91"/>
        <end position="95"/>
    </location>
</feature>
<protein>
    <submittedName>
        <fullName evidence="5">HIT family protein</fullName>
    </submittedName>
</protein>
<dbReference type="PANTHER" id="PTHR46648">
    <property type="entry name" value="HIT FAMILY PROTEIN 1"/>
    <property type="match status" value="1"/>
</dbReference>
<proteinExistence type="predicted"/>
<dbReference type="InterPro" id="IPR001310">
    <property type="entry name" value="Histidine_triad_HIT"/>
</dbReference>
<keyword evidence="6" id="KW-1185">Reference proteome</keyword>
<dbReference type="EMBL" id="AP019736">
    <property type="protein sequence ID" value="BBL05372.1"/>
    <property type="molecule type" value="Genomic_DNA"/>
</dbReference>
<dbReference type="GO" id="GO:0003824">
    <property type="term" value="F:catalytic activity"/>
    <property type="evidence" value="ECO:0007669"/>
    <property type="project" value="InterPro"/>
</dbReference>
<feature type="active site" description="Tele-AMP-histidine intermediate" evidence="1">
    <location>
        <position position="93"/>
    </location>
</feature>
<dbReference type="PRINTS" id="PR00332">
    <property type="entry name" value="HISTRIAD"/>
</dbReference>
<reference evidence="6" key="1">
    <citation type="submission" date="2019-06" db="EMBL/GenBank/DDBJ databases">
        <title>Alistipes onderdonkii subsp. vulgaris subsp. nov., Alistipes dispar sp. nov. and Alistipes communis sp. nov., isolated from human faeces, and creation of Alistipes onderdonkii subsp. onderdonkii subsp. nov.</title>
        <authorList>
            <person name="Sakamoto M."/>
            <person name="Ikeyama N."/>
            <person name="Ogata Y."/>
            <person name="Suda W."/>
            <person name="Iino T."/>
            <person name="Hattori M."/>
            <person name="Ohkuma M."/>
        </authorList>
    </citation>
    <scope>NUCLEOTIDE SEQUENCE [LARGE SCALE GENOMIC DNA]</scope>
    <source>
        <strain evidence="6">5CPEGH6</strain>
    </source>
</reference>
<feature type="domain" description="HIT" evidence="4">
    <location>
        <begin position="4"/>
        <end position="107"/>
    </location>
</feature>